<sequence length="438" mass="50110">MGVLPPLPDPSIYRAFTIYPSSSSPSTAPEAKPSWTTPLVKESNFPQSSLIAELSSLQDKDKASIADKIARLSTEQSGAVYNVLVDLVGEGDSGASTMDGEGKKLEWSVCEAAKVRDEKRKGRTRCVRVFFVRAPLQVEEKERNKMESEVSTRGGGKGKEIEKKGSRSRSRGKEKEKEKAIEDSPKEKRKSTKERERRESKGKGKEIERVEEKRSRRRSSKSRLRKEALGDDSDDGSCDSDSTISIQSRNLRRSKHRTLSQRFKPKHSEVNPMAYGRAEQPRWEKPTIIPPQYPIRGYQPAQPNEYHIRAAYEAGQRDANAVRMRNAALERGSLPQGPSHVISFERLRPGFEEWSEESYSQGSQEPERYVSERRPPIIQYPHHVNPNHIPPSYVGTQYGRDQYMDDRHVGRRYSQDIRMDSSYERYGPDTFRQRYTAW</sequence>
<dbReference type="RefSeq" id="XP_024729170.1">
    <property type="nucleotide sequence ID" value="XM_024884122.1"/>
</dbReference>
<gene>
    <name evidence="2" type="ORF">K444DRAFT_637449</name>
</gene>
<feature type="compositionally biased region" description="Basic and acidic residues" evidence="1">
    <location>
        <begin position="138"/>
        <end position="150"/>
    </location>
</feature>
<feature type="compositionally biased region" description="Basic residues" evidence="1">
    <location>
        <begin position="250"/>
        <end position="265"/>
    </location>
</feature>
<feature type="compositionally biased region" description="Basic and acidic residues" evidence="1">
    <location>
        <begin position="193"/>
        <end position="214"/>
    </location>
</feature>
<dbReference type="Proteomes" id="UP000235371">
    <property type="component" value="Unassembled WGS sequence"/>
</dbReference>
<evidence type="ECO:0000313" key="2">
    <source>
        <dbReference type="EMBL" id="PMD52266.1"/>
    </source>
</evidence>
<proteinExistence type="predicted"/>
<reference evidence="2 3" key="1">
    <citation type="submission" date="2016-04" db="EMBL/GenBank/DDBJ databases">
        <title>A degradative enzymes factory behind the ericoid mycorrhizal symbiosis.</title>
        <authorList>
            <consortium name="DOE Joint Genome Institute"/>
            <person name="Martino E."/>
            <person name="Morin E."/>
            <person name="Grelet G."/>
            <person name="Kuo A."/>
            <person name="Kohler A."/>
            <person name="Daghino S."/>
            <person name="Barry K."/>
            <person name="Choi C."/>
            <person name="Cichocki N."/>
            <person name="Clum A."/>
            <person name="Copeland A."/>
            <person name="Hainaut M."/>
            <person name="Haridas S."/>
            <person name="Labutti K."/>
            <person name="Lindquist E."/>
            <person name="Lipzen A."/>
            <person name="Khouja H.-R."/>
            <person name="Murat C."/>
            <person name="Ohm R."/>
            <person name="Olson A."/>
            <person name="Spatafora J."/>
            <person name="Veneault-Fourrey C."/>
            <person name="Henrissat B."/>
            <person name="Grigoriev I."/>
            <person name="Martin F."/>
            <person name="Perotto S."/>
        </authorList>
    </citation>
    <scope>NUCLEOTIDE SEQUENCE [LARGE SCALE GENOMIC DNA]</scope>
    <source>
        <strain evidence="2 3">E</strain>
    </source>
</reference>
<feature type="region of interest" description="Disordered" evidence="1">
    <location>
        <begin position="20"/>
        <end position="41"/>
    </location>
</feature>
<dbReference type="EMBL" id="KZ613912">
    <property type="protein sequence ID" value="PMD52266.1"/>
    <property type="molecule type" value="Genomic_DNA"/>
</dbReference>
<dbReference type="AlphaFoldDB" id="A0A2J6SNC1"/>
<evidence type="ECO:0000313" key="3">
    <source>
        <dbReference type="Proteomes" id="UP000235371"/>
    </source>
</evidence>
<feature type="region of interest" description="Disordered" evidence="1">
    <location>
        <begin position="138"/>
        <end position="298"/>
    </location>
</feature>
<protein>
    <submittedName>
        <fullName evidence="2">Uncharacterized protein</fullName>
    </submittedName>
</protein>
<feature type="compositionally biased region" description="Low complexity" evidence="1">
    <location>
        <begin position="20"/>
        <end position="34"/>
    </location>
</feature>
<name>A0A2J6SNC1_9HELO</name>
<dbReference type="GeneID" id="36592199"/>
<organism evidence="2 3">
    <name type="scientific">Hyaloscypha bicolor E</name>
    <dbReference type="NCBI Taxonomy" id="1095630"/>
    <lineage>
        <taxon>Eukaryota</taxon>
        <taxon>Fungi</taxon>
        <taxon>Dikarya</taxon>
        <taxon>Ascomycota</taxon>
        <taxon>Pezizomycotina</taxon>
        <taxon>Leotiomycetes</taxon>
        <taxon>Helotiales</taxon>
        <taxon>Hyaloscyphaceae</taxon>
        <taxon>Hyaloscypha</taxon>
        <taxon>Hyaloscypha bicolor</taxon>
    </lineage>
</organism>
<feature type="compositionally biased region" description="Basic residues" evidence="1">
    <location>
        <begin position="215"/>
        <end position="224"/>
    </location>
</feature>
<feature type="compositionally biased region" description="Basic and acidic residues" evidence="1">
    <location>
        <begin position="157"/>
        <end position="186"/>
    </location>
</feature>
<evidence type="ECO:0000256" key="1">
    <source>
        <dbReference type="SAM" id="MobiDB-lite"/>
    </source>
</evidence>
<dbReference type="OrthoDB" id="3548358at2759"/>
<accession>A0A2J6SNC1</accession>
<dbReference type="InParanoid" id="A0A2J6SNC1"/>
<keyword evidence="3" id="KW-1185">Reference proteome</keyword>